<dbReference type="Gene3D" id="1.25.40.10">
    <property type="entry name" value="Tetratricopeptide repeat domain"/>
    <property type="match status" value="2"/>
</dbReference>
<dbReference type="EMBL" id="FNQB01000003">
    <property type="protein sequence ID" value="SDZ54716.1"/>
    <property type="molecule type" value="Genomic_DNA"/>
</dbReference>
<dbReference type="InterPro" id="IPR005158">
    <property type="entry name" value="BTAD"/>
</dbReference>
<dbReference type="SMART" id="SM01043">
    <property type="entry name" value="BTAD"/>
    <property type="match status" value="1"/>
</dbReference>
<dbReference type="InterPro" id="IPR041664">
    <property type="entry name" value="AAA_16"/>
</dbReference>
<dbReference type="SUPFAM" id="SSF52540">
    <property type="entry name" value="P-loop containing nucleoside triphosphate hydrolases"/>
    <property type="match status" value="1"/>
</dbReference>
<dbReference type="SMART" id="SM00862">
    <property type="entry name" value="Trans_reg_C"/>
    <property type="match status" value="1"/>
</dbReference>
<dbReference type="InterPro" id="IPR027417">
    <property type="entry name" value="P-loop_NTPase"/>
</dbReference>
<comment type="similarity">
    <text evidence="1">Belongs to the AfsR/DnrI/RedD regulatory family.</text>
</comment>
<dbReference type="AlphaFoldDB" id="A0A1H3TWY5"/>
<evidence type="ECO:0000259" key="6">
    <source>
        <dbReference type="SMART" id="SM00862"/>
    </source>
</evidence>
<dbReference type="SUPFAM" id="SSF48452">
    <property type="entry name" value="TPR-like"/>
    <property type="match status" value="3"/>
</dbReference>
<evidence type="ECO:0000256" key="2">
    <source>
        <dbReference type="ARBA" id="ARBA00023015"/>
    </source>
</evidence>
<dbReference type="InterPro" id="IPR016032">
    <property type="entry name" value="Sig_transdc_resp-reg_C-effctor"/>
</dbReference>
<proteinExistence type="inferred from homology"/>
<dbReference type="STRING" id="137265.SAMN05421684_6522"/>
<name>A0A1H3TWY5_9ACTN</name>
<evidence type="ECO:0000313" key="9">
    <source>
        <dbReference type="Proteomes" id="UP000199632"/>
    </source>
</evidence>
<feature type="domain" description="Bacterial transcriptional activator" evidence="7">
    <location>
        <begin position="98"/>
        <end position="243"/>
    </location>
</feature>
<dbReference type="GO" id="GO:0006355">
    <property type="term" value="P:regulation of DNA-templated transcription"/>
    <property type="evidence" value="ECO:0007669"/>
    <property type="project" value="InterPro"/>
</dbReference>
<dbReference type="InterPro" id="IPR001867">
    <property type="entry name" value="OmpR/PhoB-type_DNA-bd"/>
</dbReference>
<evidence type="ECO:0000313" key="8">
    <source>
        <dbReference type="EMBL" id="SDZ54716.1"/>
    </source>
</evidence>
<dbReference type="InterPro" id="IPR011990">
    <property type="entry name" value="TPR-like_helical_dom_sf"/>
</dbReference>
<dbReference type="GO" id="GO:0000160">
    <property type="term" value="P:phosphorelay signal transduction system"/>
    <property type="evidence" value="ECO:0007669"/>
    <property type="project" value="InterPro"/>
</dbReference>
<dbReference type="Gene3D" id="3.40.50.300">
    <property type="entry name" value="P-loop containing nucleotide triphosphate hydrolases"/>
    <property type="match status" value="1"/>
</dbReference>
<reference evidence="9" key="1">
    <citation type="submission" date="2016-10" db="EMBL/GenBank/DDBJ databases">
        <authorList>
            <person name="Varghese N."/>
            <person name="Submissions S."/>
        </authorList>
    </citation>
    <scope>NUCLEOTIDE SEQUENCE [LARGE SCALE GENOMIC DNA]</scope>
    <source>
        <strain evidence="9">DSM 44718</strain>
    </source>
</reference>
<dbReference type="InterPro" id="IPR003593">
    <property type="entry name" value="AAA+_ATPase"/>
</dbReference>
<evidence type="ECO:0000256" key="3">
    <source>
        <dbReference type="ARBA" id="ARBA00023125"/>
    </source>
</evidence>
<dbReference type="PANTHER" id="PTHR35807">
    <property type="entry name" value="TRANSCRIPTIONAL REGULATOR REDD-RELATED"/>
    <property type="match status" value="1"/>
</dbReference>
<dbReference type="GO" id="GO:0003677">
    <property type="term" value="F:DNA binding"/>
    <property type="evidence" value="ECO:0007669"/>
    <property type="project" value="UniProtKB-KW"/>
</dbReference>
<keyword evidence="9" id="KW-1185">Reference proteome</keyword>
<dbReference type="InterPro" id="IPR051677">
    <property type="entry name" value="AfsR-DnrI-RedD_regulator"/>
</dbReference>
<dbReference type="OrthoDB" id="3666751at2"/>
<dbReference type="Pfam" id="PF03704">
    <property type="entry name" value="BTAD"/>
    <property type="match status" value="1"/>
</dbReference>
<dbReference type="PANTHER" id="PTHR35807:SF1">
    <property type="entry name" value="TRANSCRIPTIONAL REGULATOR REDD"/>
    <property type="match status" value="1"/>
</dbReference>
<organism evidence="8 9">
    <name type="scientific">Asanoa ishikariensis</name>
    <dbReference type="NCBI Taxonomy" id="137265"/>
    <lineage>
        <taxon>Bacteria</taxon>
        <taxon>Bacillati</taxon>
        <taxon>Actinomycetota</taxon>
        <taxon>Actinomycetes</taxon>
        <taxon>Micromonosporales</taxon>
        <taxon>Micromonosporaceae</taxon>
        <taxon>Asanoa</taxon>
    </lineage>
</organism>
<feature type="domain" description="OmpR/PhoB-type" evidence="6">
    <location>
        <begin position="23"/>
        <end position="92"/>
    </location>
</feature>
<accession>A0A1H3TWY5</accession>
<evidence type="ECO:0000256" key="1">
    <source>
        <dbReference type="ARBA" id="ARBA00005820"/>
    </source>
</evidence>
<evidence type="ECO:0000259" key="5">
    <source>
        <dbReference type="SMART" id="SM00382"/>
    </source>
</evidence>
<dbReference type="SMART" id="SM00382">
    <property type="entry name" value="AAA"/>
    <property type="match status" value="1"/>
</dbReference>
<dbReference type="RefSeq" id="WP_090800376.1">
    <property type="nucleotide sequence ID" value="NZ_BOND01000024.1"/>
</dbReference>
<dbReference type="InterPro" id="IPR036388">
    <property type="entry name" value="WH-like_DNA-bd_sf"/>
</dbReference>
<protein>
    <submittedName>
        <fullName evidence="8">Transcriptional activator domain-containing protein</fullName>
    </submittedName>
</protein>
<feature type="domain" description="AAA+ ATPase" evidence="5">
    <location>
        <begin position="279"/>
        <end position="458"/>
    </location>
</feature>
<dbReference type="SUPFAM" id="SSF46894">
    <property type="entry name" value="C-terminal effector domain of the bipartite response regulators"/>
    <property type="match status" value="1"/>
</dbReference>
<keyword evidence="3" id="KW-0238">DNA-binding</keyword>
<keyword evidence="4" id="KW-0804">Transcription</keyword>
<dbReference type="Gene3D" id="1.10.10.10">
    <property type="entry name" value="Winged helix-like DNA-binding domain superfamily/Winged helix DNA-binding domain"/>
    <property type="match status" value="1"/>
</dbReference>
<gene>
    <name evidence="8" type="ORF">SAMN05421684_6522</name>
</gene>
<dbReference type="Pfam" id="PF13191">
    <property type="entry name" value="AAA_16"/>
    <property type="match status" value="1"/>
</dbReference>
<evidence type="ECO:0000256" key="4">
    <source>
        <dbReference type="ARBA" id="ARBA00023163"/>
    </source>
</evidence>
<sequence>MGTTGIRLIGPFAVVRGERVLPDAQVGSRKARTLLALLAAERRIVTVDRIVAVLWPGRSPQRPADNVATLVSRVRSALGQDLVEGGRGGYRLADEVTVDLHEAARLVSDAHGVLAADPAAALEAAARAEAVLSAAPALTAEPAADWAAAVRGDQAGHLRRARQTVAAAALAAGLPARARDAADAALLADPFDEDAARALIRAHDALGEPARALAVYERLRAVLADELGVDPSPATRDLHVAVLRGTSVGSTQPARGRLAGRERETGELLAAWQDAIGGRPGVVLLTGEPGIGKTRLAQELARLARATPGTVVTVRCYAAERSLFLQPVVEAIGELVTATPPEGVRAAAAGRAPALAALVPAAAAVLGAPPAERGSPEAERRAAYDAVTTFLLRLSQPRPVLLVVDDLQHAGAATVELLHYVARHAGTARLLVVATVRAAEGRQAVTTLDGVAVTVPLGPLDEPAIAALARAVGQQAHVAEIARRTRGHTLFVVETLRALAAGDTGVPESLRASVLARVRAAGAGAEELLRAAAVLGPSFAPAAVAGLLGVGAAEATLRCERLLETRLTRVAGRAYEFANDLVQEVVYDSTPPPTRLAHHLRAADLLADNPEAVARHAQAAGDDRRAGRAWLAAGQRAARRYAAADAEALFDNAIEAAGRCADLELRTSALLLRARVRDTMFRYDDALADAAVALGLSRETGDRRAEMAALRELGGPAWAGVGRPVEEGIGHMRAALALAEQLGDRGAEAELLGWLAVLSSNQLRFVEALAYGRRAREVAPGGPALAAAYDGLKTAYAYLGEVSELSALLAELEPLVHGDLKLLQWCRFESAFPHLAAGRWAAAADRVSEAMAINERSGYRSYAPWYLAHLGWIARLDGRRADALELGRRASTMESHAWFSAAVDALHGTTLVEYGDRAAAIPVLERGLAVTASHRTAAYRLRCLAPLAEATGDPALLDEADALLRSVVAPPHAAWLYGADAYTSVARAWLARDEPARAAAVLDPLLAAGERTGWRAPLAAARAAAASAHARLQNSSASNAAARCAPSVSTGR</sequence>
<keyword evidence="2" id="KW-0805">Transcription regulation</keyword>
<evidence type="ECO:0000259" key="7">
    <source>
        <dbReference type="SMART" id="SM01043"/>
    </source>
</evidence>
<dbReference type="Proteomes" id="UP000199632">
    <property type="component" value="Unassembled WGS sequence"/>
</dbReference>